<proteinExistence type="predicted"/>
<protein>
    <submittedName>
        <fullName evidence="2">Uncharacterized protein</fullName>
    </submittedName>
</protein>
<dbReference type="Proteomes" id="UP000790347">
    <property type="component" value="Unassembled WGS sequence"/>
</dbReference>
<evidence type="ECO:0000313" key="2">
    <source>
        <dbReference type="EMBL" id="KAH9520830.1"/>
    </source>
</evidence>
<accession>A0A922I4Z1</accession>
<dbReference type="EMBL" id="ASGP02000002">
    <property type="protein sequence ID" value="KAH9520830.1"/>
    <property type="molecule type" value="Genomic_DNA"/>
</dbReference>
<feature type="compositionally biased region" description="Acidic residues" evidence="1">
    <location>
        <begin position="41"/>
        <end position="51"/>
    </location>
</feature>
<organism evidence="2 3">
    <name type="scientific">Dermatophagoides farinae</name>
    <name type="common">American house dust mite</name>
    <dbReference type="NCBI Taxonomy" id="6954"/>
    <lineage>
        <taxon>Eukaryota</taxon>
        <taxon>Metazoa</taxon>
        <taxon>Ecdysozoa</taxon>
        <taxon>Arthropoda</taxon>
        <taxon>Chelicerata</taxon>
        <taxon>Arachnida</taxon>
        <taxon>Acari</taxon>
        <taxon>Acariformes</taxon>
        <taxon>Sarcoptiformes</taxon>
        <taxon>Astigmata</taxon>
        <taxon>Psoroptidia</taxon>
        <taxon>Analgoidea</taxon>
        <taxon>Pyroglyphidae</taxon>
        <taxon>Dermatophagoidinae</taxon>
        <taxon>Dermatophagoides</taxon>
    </lineage>
</organism>
<evidence type="ECO:0000313" key="3">
    <source>
        <dbReference type="Proteomes" id="UP000790347"/>
    </source>
</evidence>
<dbReference type="AlphaFoldDB" id="A0A922I4Z1"/>
<evidence type="ECO:0000256" key="1">
    <source>
        <dbReference type="SAM" id="MobiDB-lite"/>
    </source>
</evidence>
<keyword evidence="3" id="KW-1185">Reference proteome</keyword>
<name>A0A922I4Z1_DERFA</name>
<reference evidence="2" key="1">
    <citation type="submission" date="2013-05" db="EMBL/GenBank/DDBJ databases">
        <authorList>
            <person name="Yim A.K.Y."/>
            <person name="Chan T.F."/>
            <person name="Ji K.M."/>
            <person name="Liu X.Y."/>
            <person name="Zhou J.W."/>
            <person name="Li R.Q."/>
            <person name="Yang K.Y."/>
            <person name="Li J."/>
            <person name="Li M."/>
            <person name="Law P.T.W."/>
            <person name="Wu Y.L."/>
            <person name="Cai Z.L."/>
            <person name="Qin H."/>
            <person name="Bao Y."/>
            <person name="Leung R.K.K."/>
            <person name="Ng P.K.S."/>
            <person name="Zou J."/>
            <person name="Zhong X.J."/>
            <person name="Ran P.X."/>
            <person name="Zhong N.S."/>
            <person name="Liu Z.G."/>
            <person name="Tsui S.K.W."/>
        </authorList>
    </citation>
    <scope>NUCLEOTIDE SEQUENCE</scope>
    <source>
        <strain evidence="2">Derf</strain>
        <tissue evidence="2">Whole organism</tissue>
    </source>
</reference>
<gene>
    <name evidence="2" type="ORF">DERF_004517</name>
</gene>
<feature type="region of interest" description="Disordered" evidence="1">
    <location>
        <begin position="26"/>
        <end position="51"/>
    </location>
</feature>
<reference evidence="2" key="2">
    <citation type="journal article" date="2022" name="Res Sq">
        <title>Comparative Genomics Reveals Insights into the Divergent Evolution of Astigmatic Mites and Household Pest Adaptations.</title>
        <authorList>
            <person name="Xiong Q."/>
            <person name="Wan A.T.-Y."/>
            <person name="Liu X.-Y."/>
            <person name="Fung C.S.-H."/>
            <person name="Xiao X."/>
            <person name="Malainual N."/>
            <person name="Hou J."/>
            <person name="Wang L."/>
            <person name="Wang M."/>
            <person name="Yang K."/>
            <person name="Cui Y."/>
            <person name="Leung E."/>
            <person name="Nong W."/>
            <person name="Shin S.-K."/>
            <person name="Au S."/>
            <person name="Jeong K.Y."/>
            <person name="Chew F.T."/>
            <person name="Hui J."/>
            <person name="Leung T.F."/>
            <person name="Tungtrongchitr A."/>
            <person name="Zhong N."/>
            <person name="Liu Z."/>
            <person name="Tsui S."/>
        </authorList>
    </citation>
    <scope>NUCLEOTIDE SEQUENCE</scope>
    <source>
        <strain evidence="2">Derf</strain>
        <tissue evidence="2">Whole organism</tissue>
    </source>
</reference>
<comment type="caution">
    <text evidence="2">The sequence shown here is derived from an EMBL/GenBank/DDBJ whole genome shotgun (WGS) entry which is preliminary data.</text>
</comment>
<sequence>MNRIEMENLEIANINYDDESGYMYSISSCLDHDDHDNNNNNDDDDDARQLN</sequence>